<dbReference type="Proteomes" id="UP000011715">
    <property type="component" value="Unassembled WGS sequence"/>
</dbReference>
<reference evidence="3" key="5">
    <citation type="submission" date="2015-06" db="UniProtKB">
        <authorList>
            <consortium name="EnsemblFungi"/>
        </authorList>
    </citation>
    <scope>IDENTIFICATION</scope>
    <source>
        <strain evidence="3">ATCC 64411</strain>
    </source>
</reference>
<organism evidence="3 4">
    <name type="scientific">Magnaporthiopsis poae (strain ATCC 64411 / 73-15)</name>
    <name type="common">Kentucky bluegrass fungus</name>
    <name type="synonym">Magnaporthe poae</name>
    <dbReference type="NCBI Taxonomy" id="644358"/>
    <lineage>
        <taxon>Eukaryota</taxon>
        <taxon>Fungi</taxon>
        <taxon>Dikarya</taxon>
        <taxon>Ascomycota</taxon>
        <taxon>Pezizomycotina</taxon>
        <taxon>Sordariomycetes</taxon>
        <taxon>Sordariomycetidae</taxon>
        <taxon>Magnaporthales</taxon>
        <taxon>Magnaporthaceae</taxon>
        <taxon>Magnaporthiopsis</taxon>
    </lineage>
</organism>
<protein>
    <submittedName>
        <fullName evidence="2 3">Uncharacterized protein</fullName>
    </submittedName>
</protein>
<sequence>MDADDRWESIQAQMREADVRHHENGVRLSSNHAGLEVMVAENRRHHDDDIELLRKDHASLQGEVSGNDRRHNGSVGLLRKDHASLERRVSGRDHRYNESIEALRKDSTRLEGIVSDNDRRHNDSIEVLRTRCDSLEGAMAKSDGHRSDSIEVLARDYASVEALRRDCANLGDAMAESGRHQNDSIVLLKEDCASLEAAVAENDRRYSDTIEQLRRDCGSIERRCVDTEERLSSLAKQLDQHAVQLLQQQEQQQEQQQQQRPEQQRVQPPSPERRWQHARSPSPVTTTPTALTFPASPPPSQTVQGAPAAEINARSDDPPQTKPVRTTRRPRNRAAALAKELKSLGAGDEGRNDPPRKGPGVAPISELLFSFDKRYRHKKPSPEHRFVRDFLRSVHDVLPEHDRTRVEDRFLSCQRGVFYRRPGEEALWCSISAKWHDVRLCMWSFKEVRDVMMPNRAL</sequence>
<dbReference type="EnsemblFungi" id="MAPG_06705T0">
    <property type="protein sequence ID" value="MAPG_06705T0"/>
    <property type="gene ID" value="MAPG_06705"/>
</dbReference>
<feature type="compositionally biased region" description="Low complexity" evidence="1">
    <location>
        <begin position="247"/>
        <end position="267"/>
    </location>
</feature>
<proteinExistence type="predicted"/>
<keyword evidence="4" id="KW-1185">Reference proteome</keyword>
<dbReference type="EMBL" id="GL876970">
    <property type="protein sequence ID" value="KLU87711.1"/>
    <property type="molecule type" value="Genomic_DNA"/>
</dbReference>
<dbReference type="OrthoDB" id="10581433at2759"/>
<accession>A0A0C4E2R5</accession>
<reference evidence="2" key="1">
    <citation type="submission" date="2010-05" db="EMBL/GenBank/DDBJ databases">
        <title>The Genome Sequence of Magnaporthe poae strain ATCC 64411.</title>
        <authorList>
            <consortium name="The Broad Institute Genome Sequencing Platform"/>
            <consortium name="Broad Institute Genome Sequencing Center for Infectious Disease"/>
            <person name="Ma L.-J."/>
            <person name="Dead R."/>
            <person name="Young S."/>
            <person name="Zeng Q."/>
            <person name="Koehrsen M."/>
            <person name="Alvarado L."/>
            <person name="Berlin A."/>
            <person name="Chapman S.B."/>
            <person name="Chen Z."/>
            <person name="Freedman E."/>
            <person name="Gellesch M."/>
            <person name="Goldberg J."/>
            <person name="Griggs A."/>
            <person name="Gujja S."/>
            <person name="Heilman E.R."/>
            <person name="Heiman D."/>
            <person name="Hepburn T."/>
            <person name="Howarth C."/>
            <person name="Jen D."/>
            <person name="Larson L."/>
            <person name="Mehta T."/>
            <person name="Neiman D."/>
            <person name="Pearson M."/>
            <person name="Roberts A."/>
            <person name="Saif S."/>
            <person name="Shea T."/>
            <person name="Shenoy N."/>
            <person name="Sisk P."/>
            <person name="Stolte C."/>
            <person name="Sykes S."/>
            <person name="Walk T."/>
            <person name="White J."/>
            <person name="Yandava C."/>
            <person name="Haas B."/>
            <person name="Nusbaum C."/>
            <person name="Birren B."/>
        </authorList>
    </citation>
    <scope>NUCLEOTIDE SEQUENCE</scope>
    <source>
        <strain evidence="2">ATCC 64411</strain>
    </source>
</reference>
<dbReference type="AlphaFoldDB" id="A0A0C4E2R5"/>
<dbReference type="VEuPathDB" id="FungiDB:MAPG_06705"/>
<dbReference type="eggNOG" id="ENOG502T6A7">
    <property type="taxonomic scope" value="Eukaryota"/>
</dbReference>
<reference evidence="3" key="4">
    <citation type="journal article" date="2015" name="G3 (Bethesda)">
        <title>Genome sequences of three phytopathogenic species of the Magnaporthaceae family of fungi.</title>
        <authorList>
            <person name="Okagaki L.H."/>
            <person name="Nunes C.C."/>
            <person name="Sailsbery J."/>
            <person name="Clay B."/>
            <person name="Brown D."/>
            <person name="John T."/>
            <person name="Oh Y."/>
            <person name="Young N."/>
            <person name="Fitzgerald M."/>
            <person name="Haas B.J."/>
            <person name="Zeng Q."/>
            <person name="Young S."/>
            <person name="Adiconis X."/>
            <person name="Fan L."/>
            <person name="Levin J.Z."/>
            <person name="Mitchell T.K."/>
            <person name="Okubara P.A."/>
            <person name="Farman M.L."/>
            <person name="Kohn L.M."/>
            <person name="Birren B."/>
            <person name="Ma L.-J."/>
            <person name="Dean R.A."/>
        </authorList>
    </citation>
    <scope>NUCLEOTIDE SEQUENCE</scope>
    <source>
        <strain evidence="3">ATCC 64411 / 73-15</strain>
    </source>
</reference>
<reference evidence="2" key="3">
    <citation type="submission" date="2011-03" db="EMBL/GenBank/DDBJ databases">
        <title>Annotation of Magnaporthe poae ATCC 64411.</title>
        <authorList>
            <person name="Ma L.-J."/>
            <person name="Dead R."/>
            <person name="Young S.K."/>
            <person name="Zeng Q."/>
            <person name="Gargeya S."/>
            <person name="Fitzgerald M."/>
            <person name="Haas B."/>
            <person name="Abouelleil A."/>
            <person name="Alvarado L."/>
            <person name="Arachchi H.M."/>
            <person name="Berlin A."/>
            <person name="Brown A."/>
            <person name="Chapman S.B."/>
            <person name="Chen Z."/>
            <person name="Dunbar C."/>
            <person name="Freedman E."/>
            <person name="Gearin G."/>
            <person name="Gellesch M."/>
            <person name="Goldberg J."/>
            <person name="Griggs A."/>
            <person name="Gujja S."/>
            <person name="Heiman D."/>
            <person name="Howarth C."/>
            <person name="Larson L."/>
            <person name="Lui A."/>
            <person name="MacDonald P.J.P."/>
            <person name="Mehta T."/>
            <person name="Montmayeur A."/>
            <person name="Murphy C."/>
            <person name="Neiman D."/>
            <person name="Pearson M."/>
            <person name="Priest M."/>
            <person name="Roberts A."/>
            <person name="Saif S."/>
            <person name="Shea T."/>
            <person name="Shenoy N."/>
            <person name="Sisk P."/>
            <person name="Stolte C."/>
            <person name="Sykes S."/>
            <person name="Yandava C."/>
            <person name="Wortman J."/>
            <person name="Nusbaum C."/>
            <person name="Birren B."/>
        </authorList>
    </citation>
    <scope>NUCLEOTIDE SEQUENCE</scope>
    <source>
        <strain evidence="2">ATCC 64411</strain>
    </source>
</reference>
<evidence type="ECO:0000256" key="1">
    <source>
        <dbReference type="SAM" id="MobiDB-lite"/>
    </source>
</evidence>
<gene>
    <name evidence="2" type="ORF">MAPG_06705</name>
</gene>
<evidence type="ECO:0000313" key="4">
    <source>
        <dbReference type="Proteomes" id="UP000011715"/>
    </source>
</evidence>
<evidence type="ECO:0000313" key="2">
    <source>
        <dbReference type="EMBL" id="KLU87711.1"/>
    </source>
</evidence>
<name>A0A0C4E2R5_MAGP6</name>
<evidence type="ECO:0000313" key="3">
    <source>
        <dbReference type="EnsemblFungi" id="MAPG_06705T0"/>
    </source>
</evidence>
<dbReference type="EMBL" id="ADBL01001622">
    <property type="status" value="NOT_ANNOTATED_CDS"/>
    <property type="molecule type" value="Genomic_DNA"/>
</dbReference>
<feature type="region of interest" description="Disordered" evidence="1">
    <location>
        <begin position="247"/>
        <end position="362"/>
    </location>
</feature>
<reference evidence="4" key="2">
    <citation type="submission" date="2010-05" db="EMBL/GenBank/DDBJ databases">
        <title>The genome sequence of Magnaporthe poae strain ATCC 64411.</title>
        <authorList>
            <person name="Ma L.-J."/>
            <person name="Dead R."/>
            <person name="Young S."/>
            <person name="Zeng Q."/>
            <person name="Koehrsen M."/>
            <person name="Alvarado L."/>
            <person name="Berlin A."/>
            <person name="Chapman S.B."/>
            <person name="Chen Z."/>
            <person name="Freedman E."/>
            <person name="Gellesch M."/>
            <person name="Goldberg J."/>
            <person name="Griggs A."/>
            <person name="Gujja S."/>
            <person name="Heilman E.R."/>
            <person name="Heiman D."/>
            <person name="Hepburn T."/>
            <person name="Howarth C."/>
            <person name="Jen D."/>
            <person name="Larson L."/>
            <person name="Mehta T."/>
            <person name="Neiman D."/>
            <person name="Pearson M."/>
            <person name="Roberts A."/>
            <person name="Saif S."/>
            <person name="Shea T."/>
            <person name="Shenoy N."/>
            <person name="Sisk P."/>
            <person name="Stolte C."/>
            <person name="Sykes S."/>
            <person name="Walk T."/>
            <person name="White J."/>
            <person name="Yandava C."/>
            <person name="Haas B."/>
            <person name="Nusbaum C."/>
            <person name="Birren B."/>
        </authorList>
    </citation>
    <scope>NUCLEOTIDE SEQUENCE [LARGE SCALE GENOMIC DNA]</scope>
    <source>
        <strain evidence="4">ATCC 64411 / 73-15</strain>
    </source>
</reference>